<dbReference type="SUPFAM" id="SSF52540">
    <property type="entry name" value="P-loop containing nucleoside triphosphate hydrolases"/>
    <property type="match status" value="1"/>
</dbReference>
<dbReference type="InterPro" id="IPR041685">
    <property type="entry name" value="AAA_GajA/Old/RecF-like"/>
</dbReference>
<dbReference type="Pfam" id="PF13175">
    <property type="entry name" value="AAA_15"/>
    <property type="match status" value="1"/>
</dbReference>
<evidence type="ECO:0000313" key="2">
    <source>
        <dbReference type="EMBL" id="KQC85384.1"/>
    </source>
</evidence>
<dbReference type="PANTHER" id="PTHR43581">
    <property type="entry name" value="ATP/GTP PHOSPHATASE"/>
    <property type="match status" value="1"/>
</dbReference>
<feature type="domain" description="Endonuclease GajA/Old nuclease/RecF-like AAA" evidence="1">
    <location>
        <begin position="2"/>
        <end position="363"/>
    </location>
</feature>
<dbReference type="EMBL" id="LLKB01000005">
    <property type="protein sequence ID" value="KQC85384.1"/>
    <property type="molecule type" value="Genomic_DNA"/>
</dbReference>
<accession>A0AAW3JSA8</accession>
<evidence type="ECO:0000259" key="1">
    <source>
        <dbReference type="Pfam" id="PF13175"/>
    </source>
</evidence>
<sequence length="429" mass="50215">MKLSIRNFAKILRADIEIDGITIIAGNNNIGKSTIGKTLDAVFNATYNIDEKMNNARIDSLSHMLRNEIEQNRYKHDLRFRHYTMRTYSEFAKVLLECESAEREEICRKYEERMLPQSDDESDFVEKVIGYLEENKKISDEVFSRTIYTNYFEESFHGEINSLYDKEGLAEIVLSIKEKDIRLIFKKDECIEEKHQFEILNNSIYIDDPFVIDEMNHILTFGISELSLHKRNILRKLIQKEDKEVEEKAFSDLLVANKLEDIIKIINRVAAGKVVKKQKYMYQFADDSSKELDVASLSTGVKAFLILKQLLLNGNLSDKDVIVLDEPEIHLHPEWQLLYAETIVLLQKKFDFHIVVTTHSAHFMEALELYSKKYEISERCNYYLADMQENGAVFENVTKNISKIYKQMVDPTLLLSRLREELETEDDEL</sequence>
<dbReference type="RefSeq" id="WP_055945220.1">
    <property type="nucleotide sequence ID" value="NZ_JAQDCV010000007.1"/>
</dbReference>
<dbReference type="AlphaFoldDB" id="A0AAW3JSA8"/>
<dbReference type="Gene3D" id="3.40.50.300">
    <property type="entry name" value="P-loop containing nucleotide triphosphate hydrolases"/>
    <property type="match status" value="1"/>
</dbReference>
<evidence type="ECO:0000313" key="3">
    <source>
        <dbReference type="Proteomes" id="UP000050833"/>
    </source>
</evidence>
<dbReference type="InterPro" id="IPR027417">
    <property type="entry name" value="P-loop_NTPase"/>
</dbReference>
<protein>
    <recommendedName>
        <fullName evidence="1">Endonuclease GajA/Old nuclease/RecF-like AAA domain-containing protein</fullName>
    </recommendedName>
</protein>
<gene>
    <name evidence="2" type="ORF">APZ18_11920</name>
</gene>
<proteinExistence type="predicted"/>
<dbReference type="Proteomes" id="UP000050833">
    <property type="component" value="Unassembled WGS sequence"/>
</dbReference>
<comment type="caution">
    <text evidence="2">The sequence shown here is derived from an EMBL/GenBank/DDBJ whole genome shotgun (WGS) entry which is preliminary data.</text>
</comment>
<name>A0AAW3JSA8_9FIRM</name>
<keyword evidence="3" id="KW-1185">Reference proteome</keyword>
<reference evidence="2 3" key="1">
    <citation type="submission" date="2015-10" db="EMBL/GenBank/DDBJ databases">
        <title>Butyribacter intestini gen. nov., sp. nov., a butyric acid-producing bacterium of the family Lachnospiraceae isolated from the human faeces.</title>
        <authorList>
            <person name="Zou Y."/>
            <person name="Xue W."/>
            <person name="Luo G."/>
            <person name="Lv M."/>
        </authorList>
    </citation>
    <scope>NUCLEOTIDE SEQUENCE [LARGE SCALE GENOMIC DNA]</scope>
    <source>
        <strain evidence="2 3">TF01-11</strain>
    </source>
</reference>
<dbReference type="PANTHER" id="PTHR43581:SF2">
    <property type="entry name" value="EXCINUCLEASE ATPASE SUBUNIT"/>
    <property type="match status" value="1"/>
</dbReference>
<organism evidence="2 3">
    <name type="scientific">Butyribacter intestini</name>
    <dbReference type="NCBI Taxonomy" id="1703332"/>
    <lineage>
        <taxon>Bacteria</taxon>
        <taxon>Bacillati</taxon>
        <taxon>Bacillota</taxon>
        <taxon>Clostridia</taxon>
        <taxon>Lachnospirales</taxon>
        <taxon>Lachnospiraceae</taxon>
        <taxon>Butyribacter</taxon>
    </lineage>
</organism>
<dbReference type="InterPro" id="IPR051396">
    <property type="entry name" value="Bact_Antivir_Def_Nuclease"/>
</dbReference>